<evidence type="ECO:0000313" key="3">
    <source>
        <dbReference type="EMBL" id="ABD96556.1"/>
    </source>
</evidence>
<dbReference type="Pfam" id="PF00132">
    <property type="entry name" value="Hexapep"/>
    <property type="match status" value="1"/>
</dbReference>
<dbReference type="Gene3D" id="2.160.10.10">
    <property type="entry name" value="Hexapeptide repeat proteins"/>
    <property type="match status" value="1"/>
</dbReference>
<keyword evidence="1" id="KW-0808">Transferase</keyword>
<dbReference type="InterPro" id="IPR011004">
    <property type="entry name" value="Trimer_LpxA-like_sf"/>
</dbReference>
<evidence type="ECO:0000256" key="1">
    <source>
        <dbReference type="ARBA" id="ARBA00022679"/>
    </source>
</evidence>
<evidence type="ECO:0000256" key="2">
    <source>
        <dbReference type="ARBA" id="ARBA00022737"/>
    </source>
</evidence>
<dbReference type="EMBL" id="DQ393661">
    <property type="protein sequence ID" value="ABD96556.1"/>
    <property type="molecule type" value="Genomic_DNA"/>
</dbReference>
<dbReference type="PANTHER" id="PTHR23416">
    <property type="entry name" value="SIALIC ACID SYNTHASE-RELATED"/>
    <property type="match status" value="1"/>
</dbReference>
<accession>Q1WCQ2</accession>
<dbReference type="AlphaFoldDB" id="Q1WCQ2"/>
<dbReference type="SUPFAM" id="SSF51161">
    <property type="entry name" value="Trimeric LpxA-like enzymes"/>
    <property type="match status" value="1"/>
</dbReference>
<protein>
    <submittedName>
        <fullName evidence="3">COG0110</fullName>
    </submittedName>
</protein>
<sequence length="186" mass="20659">MNKITIKKLLSPLYKIKYRLHSNGWVYIGNHTKIVNPKHLHLEGENQIAPYCLICPHGDAFIKLGQGVSIGMFSRLACINEISLGNNVLTGPNIFICDYNHAYEDINRPISLQGNIGNDNKVIIDDDCWIGTNVVICGNVHIGKHTVIGANAFVNKDIPSYCVAVGNPAKVVKNIILRQVHGRMYK</sequence>
<reference evidence="3" key="2">
    <citation type="journal article" date="2011" name="Int. Dairy J.">
        <title>New insights into the exopolysaccharide production of Streptococcus thermophilus.</title>
        <authorList>
            <person name="De Vuyst L."/>
            <person name="Weckx S."/>
            <person name="Ravyts F."/>
            <person name="Herman L."/>
            <person name="Leroy F."/>
        </authorList>
    </citation>
    <scope>NUCLEOTIDE SEQUENCE</scope>
    <source>
        <strain evidence="3">EU20</strain>
    </source>
</reference>
<reference evidence="3" key="1">
    <citation type="submission" date="2006-02" db="EMBL/GenBank/DDBJ databases">
        <title>Biodiversity of eps gene clusters and their glycosyltransferases in Streptococcus thermophilus.</title>
        <authorList>
            <person name="de Vin F."/>
            <person name="Herman L."/>
            <person name="De Vuyst L."/>
        </authorList>
    </citation>
    <scope>NUCLEOTIDE SEQUENCE</scope>
    <source>
        <strain evidence="3">EU20</strain>
    </source>
</reference>
<dbReference type="InterPro" id="IPR001451">
    <property type="entry name" value="Hexapep"/>
</dbReference>
<dbReference type="CDD" id="cd04647">
    <property type="entry name" value="LbH_MAT_like"/>
    <property type="match status" value="1"/>
</dbReference>
<dbReference type="InterPro" id="IPR018357">
    <property type="entry name" value="Hexapep_transf_CS"/>
</dbReference>
<organism evidence="3">
    <name type="scientific">Streptococcus thermophilus</name>
    <dbReference type="NCBI Taxonomy" id="1308"/>
    <lineage>
        <taxon>Bacteria</taxon>
        <taxon>Bacillati</taxon>
        <taxon>Bacillota</taxon>
        <taxon>Bacilli</taxon>
        <taxon>Lactobacillales</taxon>
        <taxon>Streptococcaceae</taxon>
        <taxon>Streptococcus</taxon>
    </lineage>
</organism>
<proteinExistence type="predicted"/>
<dbReference type="PANTHER" id="PTHR23416:SF78">
    <property type="entry name" value="LIPOPOLYSACCHARIDE BIOSYNTHESIS O-ACETYL TRANSFERASE WBBJ-RELATED"/>
    <property type="match status" value="1"/>
</dbReference>
<name>Q1WCQ2_STRTR</name>
<dbReference type="PROSITE" id="PS00101">
    <property type="entry name" value="HEXAPEP_TRANSFERASES"/>
    <property type="match status" value="1"/>
</dbReference>
<keyword evidence="2" id="KW-0677">Repeat</keyword>
<dbReference type="InterPro" id="IPR051159">
    <property type="entry name" value="Hexapeptide_acetyltransf"/>
</dbReference>
<dbReference type="GO" id="GO:0016740">
    <property type="term" value="F:transferase activity"/>
    <property type="evidence" value="ECO:0007669"/>
    <property type="project" value="UniProtKB-KW"/>
</dbReference>